<keyword evidence="3" id="KW-1185">Reference proteome</keyword>
<dbReference type="AlphaFoldDB" id="A0A4U6W5A3"/>
<name>A0A4U6W5A3_SETVI</name>
<keyword evidence="1" id="KW-0812">Transmembrane</keyword>
<proteinExistence type="predicted"/>
<sequence length="138" mass="15282">MPVISGRREHESHAGHEVVGLWLVLCLSLLVSSSVAAGRNPTHRDARRRATPTGLRRPPSFLACDWIWSIGSLHRAEMQRTDALGVGEDIVDKGLTRTPVSRCRYLPRPGTVHAAVCHRPTHRAVRQKSLACHSTPIF</sequence>
<accession>A0A4U6W5A3</accession>
<keyword evidence="1" id="KW-1133">Transmembrane helix</keyword>
<feature type="transmembrane region" description="Helical" evidence="1">
    <location>
        <begin position="20"/>
        <end position="38"/>
    </location>
</feature>
<evidence type="ECO:0000313" key="2">
    <source>
        <dbReference type="EMBL" id="TKW36573.1"/>
    </source>
</evidence>
<reference evidence="2" key="1">
    <citation type="submission" date="2019-03" db="EMBL/GenBank/DDBJ databases">
        <title>WGS assembly of Setaria viridis.</title>
        <authorList>
            <person name="Huang P."/>
            <person name="Jenkins J."/>
            <person name="Grimwood J."/>
            <person name="Barry K."/>
            <person name="Healey A."/>
            <person name="Mamidi S."/>
            <person name="Sreedasyam A."/>
            <person name="Shu S."/>
            <person name="Feldman M."/>
            <person name="Wu J."/>
            <person name="Yu Y."/>
            <person name="Chen C."/>
            <person name="Johnson J."/>
            <person name="Rokhsar D."/>
            <person name="Baxter I."/>
            <person name="Schmutz J."/>
            <person name="Brutnell T."/>
            <person name="Kellogg E."/>
        </authorList>
    </citation>
    <scope>NUCLEOTIDE SEQUENCE [LARGE SCALE GENOMIC DNA]</scope>
</reference>
<protein>
    <submittedName>
        <fullName evidence="2">Uncharacterized protein</fullName>
    </submittedName>
</protein>
<gene>
    <name evidence="2" type="ORF">SEVIR_2G449000v2</name>
</gene>
<evidence type="ECO:0000256" key="1">
    <source>
        <dbReference type="SAM" id="Phobius"/>
    </source>
</evidence>
<dbReference type="Proteomes" id="UP000298652">
    <property type="component" value="Chromosome 2"/>
</dbReference>
<evidence type="ECO:0000313" key="3">
    <source>
        <dbReference type="Proteomes" id="UP000298652"/>
    </source>
</evidence>
<dbReference type="Gramene" id="TKW36573">
    <property type="protein sequence ID" value="TKW36573"/>
    <property type="gene ID" value="SEVIR_2G449000v2"/>
</dbReference>
<organism evidence="2 3">
    <name type="scientific">Setaria viridis</name>
    <name type="common">Green bristlegrass</name>
    <name type="synonym">Setaria italica subsp. viridis</name>
    <dbReference type="NCBI Taxonomy" id="4556"/>
    <lineage>
        <taxon>Eukaryota</taxon>
        <taxon>Viridiplantae</taxon>
        <taxon>Streptophyta</taxon>
        <taxon>Embryophyta</taxon>
        <taxon>Tracheophyta</taxon>
        <taxon>Spermatophyta</taxon>
        <taxon>Magnoliopsida</taxon>
        <taxon>Liliopsida</taxon>
        <taxon>Poales</taxon>
        <taxon>Poaceae</taxon>
        <taxon>PACMAD clade</taxon>
        <taxon>Panicoideae</taxon>
        <taxon>Panicodae</taxon>
        <taxon>Paniceae</taxon>
        <taxon>Cenchrinae</taxon>
        <taxon>Setaria</taxon>
    </lineage>
</organism>
<keyword evidence="1" id="KW-0472">Membrane</keyword>
<dbReference type="EMBL" id="CM016553">
    <property type="protein sequence ID" value="TKW36573.1"/>
    <property type="molecule type" value="Genomic_DNA"/>
</dbReference>